<dbReference type="AlphaFoldDB" id="A0A0G0H1M7"/>
<keyword evidence="1" id="KW-0472">Membrane</keyword>
<feature type="transmembrane region" description="Helical" evidence="1">
    <location>
        <begin position="50"/>
        <end position="72"/>
    </location>
</feature>
<protein>
    <recommendedName>
        <fullName evidence="4">Polysaccharide biosynthesis protein</fullName>
    </recommendedName>
</protein>
<evidence type="ECO:0008006" key="4">
    <source>
        <dbReference type="Google" id="ProtNLM"/>
    </source>
</evidence>
<organism evidence="2 3">
    <name type="scientific">Candidatus Woesebacteria bacterium GW2011_GWA1_37_7</name>
    <dbReference type="NCBI Taxonomy" id="1618545"/>
    <lineage>
        <taxon>Bacteria</taxon>
        <taxon>Candidatus Woeseibacteriota</taxon>
    </lineage>
</organism>
<gene>
    <name evidence="2" type="ORF">US53_C0027G0008</name>
</gene>
<keyword evidence="1" id="KW-1133">Transmembrane helix</keyword>
<evidence type="ECO:0000256" key="1">
    <source>
        <dbReference type="SAM" id="Phobius"/>
    </source>
</evidence>
<name>A0A0G0H1M7_9BACT</name>
<evidence type="ECO:0000313" key="3">
    <source>
        <dbReference type="Proteomes" id="UP000034591"/>
    </source>
</evidence>
<feature type="transmembrane region" description="Helical" evidence="1">
    <location>
        <begin position="21"/>
        <end position="44"/>
    </location>
</feature>
<evidence type="ECO:0000313" key="2">
    <source>
        <dbReference type="EMBL" id="KKQ37128.1"/>
    </source>
</evidence>
<dbReference type="Proteomes" id="UP000034591">
    <property type="component" value="Unassembled WGS sequence"/>
</dbReference>
<feature type="transmembrane region" description="Helical" evidence="1">
    <location>
        <begin position="84"/>
        <end position="109"/>
    </location>
</feature>
<dbReference type="EMBL" id="LBTI01000027">
    <property type="protein sequence ID" value="KKQ37128.1"/>
    <property type="molecule type" value="Genomic_DNA"/>
</dbReference>
<reference evidence="2 3" key="1">
    <citation type="journal article" date="2015" name="Nature">
        <title>rRNA introns, odd ribosomes, and small enigmatic genomes across a large radiation of phyla.</title>
        <authorList>
            <person name="Brown C.T."/>
            <person name="Hug L.A."/>
            <person name="Thomas B.C."/>
            <person name="Sharon I."/>
            <person name="Castelle C.J."/>
            <person name="Singh A."/>
            <person name="Wilkins M.J."/>
            <person name="Williams K.H."/>
            <person name="Banfield J.F."/>
        </authorList>
    </citation>
    <scope>NUCLEOTIDE SEQUENCE [LARGE SCALE GENOMIC DNA]</scope>
</reference>
<proteinExistence type="predicted"/>
<comment type="caution">
    <text evidence="2">The sequence shown here is derived from an EMBL/GenBank/DDBJ whole genome shotgun (WGS) entry which is preliminary data.</text>
</comment>
<sequence length="128" mass="15042">MKKWLKENIAHYLKISSNTRARSVILLSQLVGSICFIITYSLFRNSLSEYGVWIVMSYYIGALIVMIPFTIITYSNPNYGSYYLFHLSAFPKLIIIISIPLFLLLFLYVQCREYNLPINFVCIRKIFF</sequence>
<accession>A0A0G0H1M7</accession>
<keyword evidence="1" id="KW-0812">Transmembrane</keyword>